<keyword evidence="8 12" id="KW-0560">Oxidoreductase</keyword>
<dbReference type="HAMAP" id="MF_01576">
    <property type="entry name" value="THF_DHG_CYH"/>
    <property type="match status" value="1"/>
</dbReference>
<evidence type="ECO:0000256" key="4">
    <source>
        <dbReference type="ARBA" id="ARBA00022605"/>
    </source>
</evidence>
<dbReference type="PRINTS" id="PR00085">
    <property type="entry name" value="THFDHDRGNASE"/>
</dbReference>
<dbReference type="OrthoDB" id="9803580at2"/>
<comment type="subunit">
    <text evidence="2 12">Homodimer.</text>
</comment>
<evidence type="ECO:0000256" key="10">
    <source>
        <dbReference type="ARBA" id="ARBA00023167"/>
    </source>
</evidence>
<gene>
    <name evidence="12 15" type="primary">folD</name>
    <name evidence="15" type="ORF">AUT07_00235</name>
</gene>
<keyword evidence="11 12" id="KW-0511">Multifunctional enzyme</keyword>
<dbReference type="NCBIfam" id="NF008058">
    <property type="entry name" value="PRK10792.1"/>
    <property type="match status" value="1"/>
</dbReference>
<feature type="binding site" evidence="12">
    <location>
        <begin position="166"/>
        <end position="168"/>
    </location>
    <ligand>
        <name>NADP(+)</name>
        <dbReference type="ChEBI" id="CHEBI:58349"/>
    </ligand>
</feature>
<evidence type="ECO:0000313" key="15">
    <source>
        <dbReference type="EMBL" id="AMA64817.1"/>
    </source>
</evidence>
<dbReference type="SUPFAM" id="SSF51735">
    <property type="entry name" value="NAD(P)-binding Rossmann-fold domains"/>
    <property type="match status" value="1"/>
</dbReference>
<dbReference type="RefSeq" id="WP_066283093.1">
    <property type="nucleotide sequence ID" value="NZ_CP013920.1"/>
</dbReference>
<evidence type="ECO:0000256" key="5">
    <source>
        <dbReference type="ARBA" id="ARBA00022755"/>
    </source>
</evidence>
<dbReference type="STRING" id="634113.AUT07_00235"/>
<dbReference type="PANTHER" id="PTHR48099">
    <property type="entry name" value="C-1-TETRAHYDROFOLATE SYNTHASE, CYTOPLASMIC-RELATED"/>
    <property type="match status" value="1"/>
</dbReference>
<keyword evidence="9 12" id="KW-0368">Histidine biosynthesis</keyword>
<sequence>MSAKIIDGKMISEIIKQEIIKKVTLRLSLGKRAPGIAVILIGNHPASKIYVNSKRKACKDVGFISYSYDLTETIFESKLLKLIDKLNKDKTIDGILIQLPLPKNINYIKILEHIDPNKDVDGFHPYNIGRLCQCAPRLRPCTPLGIITLLERYKINLLGLNAVMIGDSNIVGRPMGLELLLAGCITTIANKFSKNLPKIIKQADLLIVAIGKPNFIPGNWIKPGAIVIDVGINRLKNGKLTGDICYLEAQQRASWITPVPGGIGPMTVITLMQNTLQACEEYNDS</sequence>
<evidence type="ECO:0000256" key="2">
    <source>
        <dbReference type="ARBA" id="ARBA00011738"/>
    </source>
</evidence>
<dbReference type="Proteomes" id="UP000069926">
    <property type="component" value="Chromosome"/>
</dbReference>
<evidence type="ECO:0000313" key="16">
    <source>
        <dbReference type="Proteomes" id="UP000069926"/>
    </source>
</evidence>
<comment type="catalytic activity">
    <reaction evidence="12">
        <text>(6R)-5,10-methenyltetrahydrofolate + H2O = (6R)-10-formyltetrahydrofolate + H(+)</text>
        <dbReference type="Rhea" id="RHEA:23700"/>
        <dbReference type="ChEBI" id="CHEBI:15377"/>
        <dbReference type="ChEBI" id="CHEBI:15378"/>
        <dbReference type="ChEBI" id="CHEBI:57455"/>
        <dbReference type="ChEBI" id="CHEBI:195366"/>
        <dbReference type="EC" id="3.5.4.9"/>
    </reaction>
</comment>
<evidence type="ECO:0000256" key="9">
    <source>
        <dbReference type="ARBA" id="ARBA00023102"/>
    </source>
</evidence>
<dbReference type="GO" id="GO:0006164">
    <property type="term" value="P:purine nucleotide biosynthetic process"/>
    <property type="evidence" value="ECO:0007669"/>
    <property type="project" value="UniProtKB-KW"/>
</dbReference>
<keyword evidence="6 12" id="KW-0378">Hydrolase</keyword>
<evidence type="ECO:0000256" key="6">
    <source>
        <dbReference type="ARBA" id="ARBA00022801"/>
    </source>
</evidence>
<dbReference type="EC" id="3.5.4.9" evidence="12"/>
<comment type="similarity">
    <text evidence="12">Belongs to the tetrahydrofolate dehydrogenase/cyclohydrolase family.</text>
</comment>
<dbReference type="PROSITE" id="PS00767">
    <property type="entry name" value="THF_DHG_CYH_2"/>
    <property type="match status" value="1"/>
</dbReference>
<feature type="domain" description="Tetrahydrofolate dehydrogenase/cyclohydrolase catalytic" evidence="13">
    <location>
        <begin position="6"/>
        <end position="121"/>
    </location>
</feature>
<evidence type="ECO:0000256" key="3">
    <source>
        <dbReference type="ARBA" id="ARBA00022563"/>
    </source>
</evidence>
<dbReference type="KEGG" id="asy:AUT07_00235"/>
<dbReference type="GO" id="GO:0009086">
    <property type="term" value="P:methionine biosynthetic process"/>
    <property type="evidence" value="ECO:0007669"/>
    <property type="project" value="UniProtKB-KW"/>
</dbReference>
<dbReference type="InterPro" id="IPR000672">
    <property type="entry name" value="THF_DH/CycHdrlase"/>
</dbReference>
<reference evidence="15 16" key="1">
    <citation type="submission" date="2016-01" db="EMBL/GenBank/DDBJ databases">
        <title>Genome sequence of Ca. Arsenophonus lipopteni, the exclusive symbiont of a blood sucking fly Lipoptena cervi (Diptera: Hippoboscidae).</title>
        <authorList>
            <person name="Novakova E."/>
            <person name="Hypsa V."/>
            <person name="Nguyen P."/>
            <person name="Husnik F."/>
            <person name="Darby A.C."/>
        </authorList>
    </citation>
    <scope>NUCLEOTIDE SEQUENCE [LARGE SCALE GENOMIC DNA]</scope>
    <source>
        <strain evidence="15 16">CB</strain>
    </source>
</reference>
<comment type="catalytic activity">
    <reaction evidence="12">
        <text>(6R)-5,10-methylene-5,6,7,8-tetrahydrofolate + NADP(+) = (6R)-5,10-methenyltetrahydrofolate + NADPH</text>
        <dbReference type="Rhea" id="RHEA:22812"/>
        <dbReference type="ChEBI" id="CHEBI:15636"/>
        <dbReference type="ChEBI" id="CHEBI:57455"/>
        <dbReference type="ChEBI" id="CHEBI:57783"/>
        <dbReference type="ChEBI" id="CHEBI:58349"/>
        <dbReference type="EC" id="1.5.1.5"/>
    </reaction>
</comment>
<dbReference type="PATRIC" id="fig|634113.3.peg.226"/>
<comment type="function">
    <text evidence="12">Catalyzes the oxidation of 5,10-methylenetetrahydrofolate to 5,10-methenyltetrahydrofolate and then the hydrolysis of 5,10-methenyltetrahydrofolate to 10-formyltetrahydrofolate.</text>
</comment>
<dbReference type="Gene3D" id="3.40.50.720">
    <property type="entry name" value="NAD(P)-binding Rossmann-like Domain"/>
    <property type="match status" value="1"/>
</dbReference>
<evidence type="ECO:0000256" key="11">
    <source>
        <dbReference type="ARBA" id="ARBA00023268"/>
    </source>
</evidence>
<dbReference type="FunFam" id="3.40.50.10860:FF:000005">
    <property type="entry name" value="C-1-tetrahydrofolate synthase, cytoplasmic, putative"/>
    <property type="match status" value="1"/>
</dbReference>
<keyword evidence="10 12" id="KW-0486">Methionine biosynthesis</keyword>
<dbReference type="InterPro" id="IPR020630">
    <property type="entry name" value="THF_DH/CycHdrlase_cat_dom"/>
</dbReference>
<dbReference type="PROSITE" id="PS00766">
    <property type="entry name" value="THF_DHG_CYH_1"/>
    <property type="match status" value="1"/>
</dbReference>
<evidence type="ECO:0000256" key="8">
    <source>
        <dbReference type="ARBA" id="ARBA00023002"/>
    </source>
</evidence>
<accession>A0A0X9VRQ7</accession>
<feature type="domain" description="Tetrahydrofolate dehydrogenase/cyclohydrolase NAD(P)-binding" evidence="14">
    <location>
        <begin position="140"/>
        <end position="281"/>
    </location>
</feature>
<protein>
    <recommendedName>
        <fullName evidence="12">Bifunctional protein FolD</fullName>
    </recommendedName>
    <domain>
        <recommendedName>
            <fullName evidence="12">Methylenetetrahydrofolate dehydrogenase</fullName>
            <ecNumber evidence="12">1.5.1.5</ecNumber>
        </recommendedName>
    </domain>
    <domain>
        <recommendedName>
            <fullName evidence="12">Methenyltetrahydrofolate cyclohydrolase</fullName>
            <ecNumber evidence="12">3.5.4.9</ecNumber>
        </recommendedName>
    </domain>
</protein>
<dbReference type="InterPro" id="IPR036291">
    <property type="entry name" value="NAD(P)-bd_dom_sf"/>
</dbReference>
<dbReference type="GO" id="GO:0035999">
    <property type="term" value="P:tetrahydrofolate interconversion"/>
    <property type="evidence" value="ECO:0007669"/>
    <property type="project" value="UniProtKB-UniRule"/>
</dbReference>
<dbReference type="Pfam" id="PF00763">
    <property type="entry name" value="THF_DHG_CYH"/>
    <property type="match status" value="1"/>
</dbReference>
<keyword evidence="7 12" id="KW-0521">NADP</keyword>
<keyword evidence="16" id="KW-1185">Reference proteome</keyword>
<dbReference type="GO" id="GO:0005829">
    <property type="term" value="C:cytosol"/>
    <property type="evidence" value="ECO:0007669"/>
    <property type="project" value="TreeGrafter"/>
</dbReference>
<dbReference type="InterPro" id="IPR046346">
    <property type="entry name" value="Aminoacid_DH-like_N_sf"/>
</dbReference>
<keyword evidence="5 12" id="KW-0658">Purine biosynthesis</keyword>
<dbReference type="InterPro" id="IPR020631">
    <property type="entry name" value="THF_DH/CycHdrlase_NAD-bd_dom"/>
</dbReference>
<evidence type="ECO:0000256" key="1">
    <source>
        <dbReference type="ARBA" id="ARBA00004777"/>
    </source>
</evidence>
<proteinExistence type="inferred from homology"/>
<dbReference type="FunFam" id="3.40.50.720:FF:000006">
    <property type="entry name" value="Bifunctional protein FolD"/>
    <property type="match status" value="1"/>
</dbReference>
<dbReference type="Gene3D" id="3.40.50.10860">
    <property type="entry name" value="Leucine Dehydrogenase, chain A, domain 1"/>
    <property type="match status" value="1"/>
</dbReference>
<dbReference type="EMBL" id="CP013920">
    <property type="protein sequence ID" value="AMA64817.1"/>
    <property type="molecule type" value="Genomic_DNA"/>
</dbReference>
<dbReference type="AlphaFoldDB" id="A0A0X9VRQ7"/>
<evidence type="ECO:0000256" key="12">
    <source>
        <dbReference type="HAMAP-Rule" id="MF_01576"/>
    </source>
</evidence>
<dbReference type="CDD" id="cd01080">
    <property type="entry name" value="NAD_bind_m-THF_DH_Cyclohyd"/>
    <property type="match status" value="1"/>
</dbReference>
<organism evidence="15 16">
    <name type="scientific">Candidatus Arsenophonus lipoptenae</name>
    <dbReference type="NCBI Taxonomy" id="634113"/>
    <lineage>
        <taxon>Bacteria</taxon>
        <taxon>Pseudomonadati</taxon>
        <taxon>Pseudomonadota</taxon>
        <taxon>Gammaproteobacteria</taxon>
        <taxon>Enterobacterales</taxon>
        <taxon>Morganellaceae</taxon>
        <taxon>Arsenophonus</taxon>
    </lineage>
</organism>
<dbReference type="GO" id="GO:0000105">
    <property type="term" value="P:L-histidine biosynthetic process"/>
    <property type="evidence" value="ECO:0007669"/>
    <property type="project" value="UniProtKB-KW"/>
</dbReference>
<keyword evidence="3 12" id="KW-0554">One-carbon metabolism</keyword>
<dbReference type="InterPro" id="IPR020867">
    <property type="entry name" value="THF_DH/CycHdrlase_CS"/>
</dbReference>
<dbReference type="PANTHER" id="PTHR48099:SF5">
    <property type="entry name" value="C-1-TETRAHYDROFOLATE SYNTHASE, CYTOPLASMIC"/>
    <property type="match status" value="1"/>
</dbReference>
<dbReference type="UniPathway" id="UPA00193"/>
<evidence type="ECO:0000259" key="13">
    <source>
        <dbReference type="Pfam" id="PF00763"/>
    </source>
</evidence>
<evidence type="ECO:0000259" key="14">
    <source>
        <dbReference type="Pfam" id="PF02882"/>
    </source>
</evidence>
<comment type="pathway">
    <text evidence="1 12">One-carbon metabolism; tetrahydrofolate interconversion.</text>
</comment>
<name>A0A0X9VRQ7_9GAMM</name>
<dbReference type="SUPFAM" id="SSF53223">
    <property type="entry name" value="Aminoacid dehydrogenase-like, N-terminal domain"/>
    <property type="match status" value="1"/>
</dbReference>
<keyword evidence="4 12" id="KW-0028">Amino-acid biosynthesis</keyword>
<dbReference type="Pfam" id="PF02882">
    <property type="entry name" value="THF_DHG_CYH_C"/>
    <property type="match status" value="1"/>
</dbReference>
<feature type="binding site" evidence="12">
    <location>
        <position position="232"/>
    </location>
    <ligand>
        <name>NADP(+)</name>
        <dbReference type="ChEBI" id="CHEBI:58349"/>
    </ligand>
</feature>
<dbReference type="GO" id="GO:0004477">
    <property type="term" value="F:methenyltetrahydrofolate cyclohydrolase activity"/>
    <property type="evidence" value="ECO:0007669"/>
    <property type="project" value="UniProtKB-UniRule"/>
</dbReference>
<evidence type="ECO:0000256" key="7">
    <source>
        <dbReference type="ARBA" id="ARBA00022857"/>
    </source>
</evidence>
<comment type="caution">
    <text evidence="12">Lacks conserved residue(s) required for the propagation of feature annotation.</text>
</comment>
<dbReference type="GO" id="GO:0004488">
    <property type="term" value="F:methylenetetrahydrofolate dehydrogenase (NADP+) activity"/>
    <property type="evidence" value="ECO:0007669"/>
    <property type="project" value="UniProtKB-UniRule"/>
</dbReference>
<dbReference type="EC" id="1.5.1.5" evidence="12"/>